<dbReference type="KEGG" id="ghi:107947951"/>
<dbReference type="PANTHER" id="PTHR33227">
    <property type="entry name" value="STIGMA-SPECIFIC STIG1-LIKE PROTEIN 3"/>
    <property type="match status" value="1"/>
</dbReference>
<reference evidence="5" key="2">
    <citation type="submission" date="2025-08" db="UniProtKB">
        <authorList>
            <consortium name="RefSeq"/>
        </authorList>
    </citation>
    <scope>IDENTIFICATION</scope>
</reference>
<accession>A0A1U8NG08</accession>
<protein>
    <submittedName>
        <fullName evidence="5">Protein GRIM REAPER</fullName>
    </submittedName>
</protein>
<evidence type="ECO:0000256" key="3">
    <source>
        <dbReference type="SAM" id="SignalP"/>
    </source>
</evidence>
<evidence type="ECO:0000256" key="1">
    <source>
        <dbReference type="ARBA" id="ARBA00006010"/>
    </source>
</evidence>
<comment type="similarity">
    <text evidence="1">Belongs to the STIG1 family.</text>
</comment>
<dbReference type="PANTHER" id="PTHR33227:SF6">
    <property type="entry name" value="PROTEIN GRIM REAPER"/>
    <property type="match status" value="1"/>
</dbReference>
<keyword evidence="2 3" id="KW-0732">Signal</keyword>
<dbReference type="AlphaFoldDB" id="A0A1U8NG08"/>
<dbReference type="PaxDb" id="3635-A0A1U8NG08"/>
<sequence>MASNTLYLIAILSLTISVLLSLHPQPTFSFVMEEFNDEKEYVLDHPVIIPNLQSRSRFLKTSPMKDKIRKGAHCEPDASLNICNGISTNNGTSLLYCCKSHCCNVLSDRNNCGECGNWCMFGERCCSGVCTDVVHNVNHCGKCDNQCSLGVQCDFGYCGYA</sequence>
<evidence type="ECO:0000313" key="5">
    <source>
        <dbReference type="RefSeq" id="XP_016737937.2"/>
    </source>
</evidence>
<gene>
    <name evidence="5" type="primary">LOC107947951</name>
</gene>
<feature type="signal peptide" evidence="3">
    <location>
        <begin position="1"/>
        <end position="21"/>
    </location>
</feature>
<evidence type="ECO:0000313" key="4">
    <source>
        <dbReference type="Proteomes" id="UP000818029"/>
    </source>
</evidence>
<feature type="chain" id="PRO_5046764138" evidence="3">
    <location>
        <begin position="22"/>
        <end position="161"/>
    </location>
</feature>
<dbReference type="Pfam" id="PF04885">
    <property type="entry name" value="Stig1"/>
    <property type="match status" value="1"/>
</dbReference>
<proteinExistence type="inferred from homology"/>
<dbReference type="Proteomes" id="UP000818029">
    <property type="component" value="Chromosome A04"/>
</dbReference>
<keyword evidence="4" id="KW-1185">Reference proteome</keyword>
<dbReference type="GeneID" id="107947951"/>
<dbReference type="RefSeq" id="XP_016737937.2">
    <property type="nucleotide sequence ID" value="XM_016882448.2"/>
</dbReference>
<dbReference type="InterPro" id="IPR006969">
    <property type="entry name" value="Stig-like"/>
</dbReference>
<organism evidence="4 5">
    <name type="scientific">Gossypium hirsutum</name>
    <name type="common">Upland cotton</name>
    <name type="synonym">Gossypium mexicanum</name>
    <dbReference type="NCBI Taxonomy" id="3635"/>
    <lineage>
        <taxon>Eukaryota</taxon>
        <taxon>Viridiplantae</taxon>
        <taxon>Streptophyta</taxon>
        <taxon>Embryophyta</taxon>
        <taxon>Tracheophyta</taxon>
        <taxon>Spermatophyta</taxon>
        <taxon>Magnoliopsida</taxon>
        <taxon>eudicotyledons</taxon>
        <taxon>Gunneridae</taxon>
        <taxon>Pentapetalae</taxon>
        <taxon>rosids</taxon>
        <taxon>malvids</taxon>
        <taxon>Malvales</taxon>
        <taxon>Malvaceae</taxon>
        <taxon>Malvoideae</taxon>
        <taxon>Gossypium</taxon>
    </lineage>
</organism>
<reference evidence="4" key="1">
    <citation type="journal article" date="2020" name="Nat. Genet.">
        <title>Genomic diversifications of five Gossypium allopolyploid species and their impact on cotton improvement.</title>
        <authorList>
            <person name="Chen Z.J."/>
            <person name="Sreedasyam A."/>
            <person name="Ando A."/>
            <person name="Song Q."/>
            <person name="De Santiago L.M."/>
            <person name="Hulse-Kemp A.M."/>
            <person name="Ding M."/>
            <person name="Ye W."/>
            <person name="Kirkbride R.C."/>
            <person name="Jenkins J."/>
            <person name="Plott C."/>
            <person name="Lovell J."/>
            <person name="Lin Y.M."/>
            <person name="Vaughn R."/>
            <person name="Liu B."/>
            <person name="Simpson S."/>
            <person name="Scheffler B.E."/>
            <person name="Wen L."/>
            <person name="Saski C.A."/>
            <person name="Grover C.E."/>
            <person name="Hu G."/>
            <person name="Conover J.L."/>
            <person name="Carlson J.W."/>
            <person name="Shu S."/>
            <person name="Boston L.B."/>
            <person name="Williams M."/>
            <person name="Peterson D.G."/>
            <person name="McGee K."/>
            <person name="Jones D.C."/>
            <person name="Wendel J.F."/>
            <person name="Stelly D.M."/>
            <person name="Grimwood J."/>
            <person name="Schmutz J."/>
        </authorList>
    </citation>
    <scope>NUCLEOTIDE SEQUENCE [LARGE SCALE GENOMIC DNA]</scope>
    <source>
        <strain evidence="4">cv. TM-1</strain>
    </source>
</reference>
<name>A0A1U8NG08_GOSHI</name>
<evidence type="ECO:0000256" key="2">
    <source>
        <dbReference type="ARBA" id="ARBA00022729"/>
    </source>
</evidence>